<dbReference type="AlphaFoldDB" id="A0A4U3LC37"/>
<reference evidence="2 4" key="1">
    <citation type="submission" date="2019-04" db="EMBL/GenBank/DDBJ databases">
        <title>Kribbella sp. NEAU-THZ 27 nov., a novel actinomycete isolated from soil.</title>
        <authorList>
            <person name="Duan L."/>
        </authorList>
    </citation>
    <scope>NUCLEOTIDE SEQUENCE [LARGE SCALE GENOMIC DNA]</scope>
    <source>
        <strain evidence="2">NEAU-THZ 27</strain>
        <strain evidence="4">NEAU-THZ27</strain>
    </source>
</reference>
<proteinExistence type="predicted"/>
<dbReference type="Proteomes" id="UP000305836">
    <property type="component" value="Unassembled WGS sequence"/>
</dbReference>
<keyword evidence="4" id="KW-1185">Reference proteome</keyword>
<comment type="caution">
    <text evidence="2">The sequence shown here is derived from an EMBL/GenBank/DDBJ whole genome shotgun (WGS) entry which is preliminary data.</text>
</comment>
<dbReference type="OrthoDB" id="3674563at2"/>
<dbReference type="PROSITE" id="PS51257">
    <property type="entry name" value="PROKAR_LIPOPROTEIN"/>
    <property type="match status" value="1"/>
</dbReference>
<dbReference type="RefSeq" id="WP_137256665.1">
    <property type="nucleotide sequence ID" value="NZ_JBHSPQ010000002.1"/>
</dbReference>
<evidence type="ECO:0000256" key="1">
    <source>
        <dbReference type="SAM" id="SignalP"/>
    </source>
</evidence>
<evidence type="ECO:0000313" key="4">
    <source>
        <dbReference type="Proteomes" id="UP000305836"/>
    </source>
</evidence>
<feature type="chain" id="PRO_5044609716" evidence="1">
    <location>
        <begin position="26"/>
        <end position="268"/>
    </location>
</feature>
<dbReference type="EMBL" id="SZPZ01000008">
    <property type="protein sequence ID" value="TKK72840.1"/>
    <property type="molecule type" value="Genomic_DNA"/>
</dbReference>
<gene>
    <name evidence="3" type="ORF">FDA38_26025</name>
    <name evidence="2" type="ORF">FDA38_41585</name>
</gene>
<evidence type="ECO:0000313" key="3">
    <source>
        <dbReference type="EMBL" id="TKK78520.1"/>
    </source>
</evidence>
<accession>A0A4U3LC37</accession>
<feature type="signal peptide" evidence="1">
    <location>
        <begin position="1"/>
        <end position="25"/>
    </location>
</feature>
<protein>
    <submittedName>
        <fullName evidence="2">Uncharacterized protein</fullName>
    </submittedName>
</protein>
<organism evidence="2 4">
    <name type="scientific">Kribbella jiaozuonensis</name>
    <dbReference type="NCBI Taxonomy" id="2575441"/>
    <lineage>
        <taxon>Bacteria</taxon>
        <taxon>Bacillati</taxon>
        <taxon>Actinomycetota</taxon>
        <taxon>Actinomycetes</taxon>
        <taxon>Propionibacteriales</taxon>
        <taxon>Kribbellaceae</taxon>
        <taxon>Kribbella</taxon>
    </lineage>
</organism>
<dbReference type="EMBL" id="SZPZ01000003">
    <property type="protein sequence ID" value="TKK78520.1"/>
    <property type="molecule type" value="Genomic_DNA"/>
</dbReference>
<sequence length="268" mass="27737">MSARLLVVLLALGALVGCGSSGTSASRPTPVQVESVPATPVARTSTPAIAPAAKDGQNYKACADGNCEVLIRGSAVIAVYTVLFTFTVAEGSFDERGGGGFLHVSGIGGPAPLGGFTGAEPALEVTFHEGDTAVVAIRTIGTPTPTRFRTPIAIATASPRRTTPPPTKLPIYQPADGTNYEACRDGHCEVLLHRSAKITIGNLPFDFTVTNGAVHMLSCRQDNPLDCYDFHLDGSGGAGWSDEPGGVMYDANLKAYDGEDAVLSVTTE</sequence>
<keyword evidence="1" id="KW-0732">Signal</keyword>
<evidence type="ECO:0000313" key="2">
    <source>
        <dbReference type="EMBL" id="TKK72840.1"/>
    </source>
</evidence>
<name>A0A4U3LC37_9ACTN</name>